<dbReference type="InterPro" id="IPR013087">
    <property type="entry name" value="Znf_C2H2_type"/>
</dbReference>
<dbReference type="InterPro" id="IPR036236">
    <property type="entry name" value="Znf_C2H2_sf"/>
</dbReference>
<dbReference type="PROSITE" id="PS50157">
    <property type="entry name" value="ZINC_FINGER_C2H2_2"/>
    <property type="match status" value="6"/>
</dbReference>
<dbReference type="PANTHER" id="PTHR24376:SF235">
    <property type="entry name" value="C2H2-TYPE DOMAIN-CONTAINING PROTEIN"/>
    <property type="match status" value="1"/>
</dbReference>
<evidence type="ECO:0000256" key="1">
    <source>
        <dbReference type="ARBA" id="ARBA00004123"/>
    </source>
</evidence>
<feature type="region of interest" description="Disordered" evidence="9">
    <location>
        <begin position="333"/>
        <end position="357"/>
    </location>
</feature>
<comment type="subcellular location">
    <subcellularLocation>
        <location evidence="1">Nucleus</location>
    </subcellularLocation>
</comment>
<organism evidence="12 13">
    <name type="scientific">Dendroctonus ponderosae</name>
    <name type="common">Mountain pine beetle</name>
    <dbReference type="NCBI Taxonomy" id="77166"/>
    <lineage>
        <taxon>Eukaryota</taxon>
        <taxon>Metazoa</taxon>
        <taxon>Ecdysozoa</taxon>
        <taxon>Arthropoda</taxon>
        <taxon>Hexapoda</taxon>
        <taxon>Insecta</taxon>
        <taxon>Pterygota</taxon>
        <taxon>Neoptera</taxon>
        <taxon>Endopterygota</taxon>
        <taxon>Coleoptera</taxon>
        <taxon>Polyphaga</taxon>
        <taxon>Cucujiformia</taxon>
        <taxon>Curculionidae</taxon>
        <taxon>Scolytinae</taxon>
        <taxon>Dendroctonus</taxon>
    </lineage>
</organism>
<dbReference type="AlphaFoldDB" id="A0AAR5PSY0"/>
<dbReference type="Gene3D" id="3.30.160.60">
    <property type="entry name" value="Classic Zinc Finger"/>
    <property type="match status" value="6"/>
</dbReference>
<dbReference type="SUPFAM" id="SSF57667">
    <property type="entry name" value="beta-beta-alpha zinc fingers"/>
    <property type="match status" value="4"/>
</dbReference>
<feature type="binding site" evidence="8">
    <location>
        <position position="209"/>
    </location>
    <ligand>
        <name>Zn(2+)</name>
        <dbReference type="ChEBI" id="CHEBI:29105"/>
    </ligand>
</feature>
<sequence length="747" mass="85806">MLFGLQHLSGSDYSKIKHNIFKCVFPRNEKLINLWCRRIGCDRLLARSAVHSSCTFICTRHFHDVCFKANGRLLLNCLPTKCLPGFKGASSKENSFYREYMPSAQGFVTTRKIQGEPANSEDPPIIDLAPQNVGSELLAKPAVTEYHMDIGVSSMDDQSKNNVVYELKTLANESNSTLLNEDHPVENLELPTDDTSLSINITSNLCRLCLENSPQMWNFFSIITLDDQSTIDVVVAFEKLTGEHVEEHENSRLPKHICQACLDLLVCAHLFKQKYEKSSTILKSLLTENCESVEIVKSEESCTEDNETGHESVLIPESTTDFSIAVDDIQELSDDDVASSPQPEIEPQSVRKRKREEGNQTFQHSCPICLKQFSALELKRHCQSHNSLQRYLKAAPKFNQKVRFFARPKNNVSLFNRQPVSHVCPFCSEEFDSKAFFIHVRQHRQEGNYRCNICNRIFLGRNHLKFHQLSHKKESPYKCEECGKGFFRQANFDYHKLSHTMSDDLPFKCKYCAKSYSNPEALKRHTFHHENDMPYGKHYSLNKDYVTCRHCQQKLKSSVDLEQHTCRFCCAKCHKIFETKKEFNKHVCKYKLKISKCDPCGKTFQLPSSHKAHKYRCGFGTLCYVCGKNVSNISQHLQYHFGKKKAIFKCADCGKQFQYKDSLSRHINQTHFSLYQCEYCSKTFASKWSLTAHEDTHTGQKEHVCNICGKTFTLKSSLNRHMTVHVLDLPGTSNNTFSPSNNDRITD</sequence>
<evidence type="ECO:0000256" key="5">
    <source>
        <dbReference type="ARBA" id="ARBA00022833"/>
    </source>
</evidence>
<dbReference type="Gene3D" id="3.40.1800.20">
    <property type="match status" value="1"/>
</dbReference>
<evidence type="ECO:0000256" key="3">
    <source>
        <dbReference type="ARBA" id="ARBA00022737"/>
    </source>
</evidence>
<feature type="domain" description="C2H2-type" evidence="10">
    <location>
        <begin position="477"/>
        <end position="504"/>
    </location>
</feature>
<feature type="binding site" evidence="8">
    <location>
        <position position="261"/>
    </location>
    <ligand>
        <name>Zn(2+)</name>
        <dbReference type="ChEBI" id="CHEBI:29105"/>
    </ligand>
</feature>
<feature type="domain" description="C2H2-type" evidence="10">
    <location>
        <begin position="507"/>
        <end position="534"/>
    </location>
</feature>
<dbReference type="PROSITE" id="PS00028">
    <property type="entry name" value="ZINC_FINGER_C2H2_1"/>
    <property type="match status" value="5"/>
</dbReference>
<evidence type="ECO:0000256" key="9">
    <source>
        <dbReference type="SAM" id="MobiDB-lite"/>
    </source>
</evidence>
<reference evidence="12" key="2">
    <citation type="submission" date="2024-08" db="UniProtKB">
        <authorList>
            <consortium name="EnsemblMetazoa"/>
        </authorList>
    </citation>
    <scope>IDENTIFICATION</scope>
</reference>
<feature type="domain" description="C2H2-type" evidence="10">
    <location>
        <begin position="648"/>
        <end position="671"/>
    </location>
</feature>
<evidence type="ECO:0000259" key="10">
    <source>
        <dbReference type="PROSITE" id="PS50157"/>
    </source>
</evidence>
<protein>
    <recommendedName>
        <fullName evidence="14">Protein krueppel</fullName>
    </recommendedName>
</protein>
<evidence type="ECO:0000256" key="2">
    <source>
        <dbReference type="ARBA" id="ARBA00022723"/>
    </source>
</evidence>
<dbReference type="GO" id="GO:0005634">
    <property type="term" value="C:nucleus"/>
    <property type="evidence" value="ECO:0007669"/>
    <property type="project" value="UniProtKB-SubCell"/>
</dbReference>
<dbReference type="GO" id="GO:0000978">
    <property type="term" value="F:RNA polymerase II cis-regulatory region sequence-specific DNA binding"/>
    <property type="evidence" value="ECO:0007669"/>
    <property type="project" value="TreeGrafter"/>
</dbReference>
<proteinExistence type="predicted"/>
<dbReference type="GO" id="GO:0030674">
    <property type="term" value="F:protein-macromolecule adaptor activity"/>
    <property type="evidence" value="ECO:0007669"/>
    <property type="project" value="UniProtKB-ARBA"/>
</dbReference>
<feature type="domain" description="C2H2-type" evidence="10">
    <location>
        <begin position="703"/>
        <end position="730"/>
    </location>
</feature>
<dbReference type="Pfam" id="PF07776">
    <property type="entry name" value="zf-AD"/>
    <property type="match status" value="1"/>
</dbReference>
<dbReference type="FunFam" id="3.30.160.60:FF:000688">
    <property type="entry name" value="zinc finger protein 197 isoform X1"/>
    <property type="match status" value="1"/>
</dbReference>
<evidence type="ECO:0000256" key="7">
    <source>
        <dbReference type="PROSITE-ProRule" id="PRU00042"/>
    </source>
</evidence>
<dbReference type="InterPro" id="IPR012934">
    <property type="entry name" value="Znf_AD"/>
</dbReference>
<dbReference type="PANTHER" id="PTHR24376">
    <property type="entry name" value="ZINC FINGER PROTEIN"/>
    <property type="match status" value="1"/>
</dbReference>
<reference evidence="13" key="1">
    <citation type="journal article" date="2013" name="Genome Biol.">
        <title>Draft genome of the mountain pine beetle, Dendroctonus ponderosae Hopkins, a major forest pest.</title>
        <authorList>
            <person name="Keeling C.I."/>
            <person name="Yuen M.M."/>
            <person name="Liao N.Y."/>
            <person name="Docking T.R."/>
            <person name="Chan S.K."/>
            <person name="Taylor G.A."/>
            <person name="Palmquist D.L."/>
            <person name="Jackman S.D."/>
            <person name="Nguyen A."/>
            <person name="Li M."/>
            <person name="Henderson H."/>
            <person name="Janes J.K."/>
            <person name="Zhao Y."/>
            <person name="Pandoh P."/>
            <person name="Moore R."/>
            <person name="Sperling F.A."/>
            <person name="Huber D.P."/>
            <person name="Birol I."/>
            <person name="Jones S.J."/>
            <person name="Bohlmann J."/>
        </authorList>
    </citation>
    <scope>NUCLEOTIDE SEQUENCE</scope>
</reference>
<evidence type="ECO:0000256" key="6">
    <source>
        <dbReference type="ARBA" id="ARBA00023242"/>
    </source>
</evidence>
<dbReference type="FunFam" id="3.30.160.60:FF:000065">
    <property type="entry name" value="B-cell CLL/lymphoma 6, member B"/>
    <property type="match status" value="1"/>
</dbReference>
<dbReference type="Proteomes" id="UP000019118">
    <property type="component" value="Unassembled WGS sequence"/>
</dbReference>
<accession>A0AAR5PSY0</accession>
<keyword evidence="2 8" id="KW-0479">Metal-binding</keyword>
<name>A0AAR5PSY0_DENPD</name>
<keyword evidence="4 7" id="KW-0863">Zinc-finger</keyword>
<keyword evidence="6" id="KW-0539">Nucleus</keyword>
<evidence type="ECO:0008006" key="14">
    <source>
        <dbReference type="Google" id="ProtNLM"/>
    </source>
</evidence>
<dbReference type="PROSITE" id="PS51915">
    <property type="entry name" value="ZAD"/>
    <property type="match status" value="1"/>
</dbReference>
<evidence type="ECO:0000256" key="8">
    <source>
        <dbReference type="PROSITE-ProRule" id="PRU01263"/>
    </source>
</evidence>
<keyword evidence="5 8" id="KW-0862">Zinc</keyword>
<dbReference type="GO" id="GO:0008270">
    <property type="term" value="F:zinc ion binding"/>
    <property type="evidence" value="ECO:0007669"/>
    <property type="project" value="UniProtKB-UniRule"/>
</dbReference>
<feature type="domain" description="ZAD" evidence="11">
    <location>
        <begin position="204"/>
        <end position="285"/>
    </location>
</feature>
<feature type="binding site" evidence="8">
    <location>
        <position position="206"/>
    </location>
    <ligand>
        <name>Zn(2+)</name>
        <dbReference type="ChEBI" id="CHEBI:29105"/>
    </ligand>
</feature>
<dbReference type="SUPFAM" id="SSF57716">
    <property type="entry name" value="Glucocorticoid receptor-like (DNA-binding domain)"/>
    <property type="match status" value="2"/>
</dbReference>
<feature type="domain" description="C2H2-type" evidence="10">
    <location>
        <begin position="449"/>
        <end position="476"/>
    </location>
</feature>
<dbReference type="SMART" id="SM00868">
    <property type="entry name" value="zf-AD"/>
    <property type="match status" value="1"/>
</dbReference>
<keyword evidence="13" id="KW-1185">Reference proteome</keyword>
<dbReference type="EnsemblMetazoa" id="XM_019908561.1">
    <property type="protein sequence ID" value="XP_019764120.1"/>
    <property type="gene ID" value="LOC109540269"/>
</dbReference>
<keyword evidence="3" id="KW-0677">Repeat</keyword>
<feature type="domain" description="C2H2-type" evidence="10">
    <location>
        <begin position="675"/>
        <end position="702"/>
    </location>
</feature>
<evidence type="ECO:0000313" key="13">
    <source>
        <dbReference type="Proteomes" id="UP000019118"/>
    </source>
</evidence>
<dbReference type="SMART" id="SM00355">
    <property type="entry name" value="ZnF_C2H2"/>
    <property type="match status" value="10"/>
</dbReference>
<dbReference type="GO" id="GO:0001228">
    <property type="term" value="F:DNA-binding transcription activator activity, RNA polymerase II-specific"/>
    <property type="evidence" value="ECO:0007669"/>
    <property type="project" value="TreeGrafter"/>
</dbReference>
<dbReference type="Pfam" id="PF00096">
    <property type="entry name" value="zf-C2H2"/>
    <property type="match status" value="5"/>
</dbReference>
<evidence type="ECO:0000313" key="12">
    <source>
        <dbReference type="EnsemblMetazoa" id="XP_019764120.1"/>
    </source>
</evidence>
<feature type="binding site" evidence="8">
    <location>
        <position position="258"/>
    </location>
    <ligand>
        <name>Zn(2+)</name>
        <dbReference type="ChEBI" id="CHEBI:29105"/>
    </ligand>
</feature>
<evidence type="ECO:0000259" key="11">
    <source>
        <dbReference type="PROSITE" id="PS51915"/>
    </source>
</evidence>
<evidence type="ECO:0000256" key="4">
    <source>
        <dbReference type="ARBA" id="ARBA00022771"/>
    </source>
</evidence>